<keyword evidence="3" id="KW-1185">Reference proteome</keyword>
<dbReference type="STRING" id="504800.SAMN04488085_108132"/>
<gene>
    <name evidence="2" type="ORF">SAMN04488085_108132</name>
</gene>
<name>A0A1I4G317_9ACTN</name>
<dbReference type="Proteomes" id="UP000199152">
    <property type="component" value="Unassembled WGS sequence"/>
</dbReference>
<protein>
    <recommendedName>
        <fullName evidence="1">VOC domain-containing protein</fullName>
    </recommendedName>
</protein>
<sequence length="131" mass="14381">MLTTSRVEANIPAADLRRARDFYADKLGLSPTLEVDEVYLAYTTAGGTSFQIYRTAYAGQAGHTIAQWHVDDIEAEVRDLKAKGVTFEVYADMPGVRWDGEIATLDGMGRAAWFKDSEGNTMCIDQAAPRG</sequence>
<dbReference type="Gene3D" id="3.10.180.10">
    <property type="entry name" value="2,3-Dihydroxybiphenyl 1,2-Dioxygenase, domain 1"/>
    <property type="match status" value="1"/>
</dbReference>
<evidence type="ECO:0000313" key="3">
    <source>
        <dbReference type="Proteomes" id="UP000199152"/>
    </source>
</evidence>
<dbReference type="RefSeq" id="WP_091325708.1">
    <property type="nucleotide sequence ID" value="NZ_FOSW01000008.1"/>
</dbReference>
<dbReference type="PROSITE" id="PS51819">
    <property type="entry name" value="VOC"/>
    <property type="match status" value="1"/>
</dbReference>
<dbReference type="InterPro" id="IPR037523">
    <property type="entry name" value="VOC_core"/>
</dbReference>
<feature type="domain" description="VOC" evidence="1">
    <location>
        <begin position="3"/>
        <end position="127"/>
    </location>
</feature>
<evidence type="ECO:0000259" key="1">
    <source>
        <dbReference type="PROSITE" id="PS51819"/>
    </source>
</evidence>
<dbReference type="SUPFAM" id="SSF54593">
    <property type="entry name" value="Glyoxalase/Bleomycin resistance protein/Dihydroxybiphenyl dioxygenase"/>
    <property type="match status" value="1"/>
</dbReference>
<reference evidence="2 3" key="1">
    <citation type="submission" date="2016-10" db="EMBL/GenBank/DDBJ databases">
        <authorList>
            <person name="de Groot N.N."/>
        </authorList>
    </citation>
    <scope>NUCLEOTIDE SEQUENCE [LARGE SCALE GENOMIC DNA]</scope>
    <source>
        <strain evidence="2 3">DSM 45317</strain>
    </source>
</reference>
<dbReference type="AlphaFoldDB" id="A0A1I4G317"/>
<dbReference type="InParanoid" id="A0A1I4G317"/>
<proteinExistence type="predicted"/>
<evidence type="ECO:0000313" key="2">
    <source>
        <dbReference type="EMBL" id="SFL24495.1"/>
    </source>
</evidence>
<dbReference type="OrthoDB" id="9804907at2"/>
<organism evidence="2 3">
    <name type="scientific">Geodermatophilus ruber</name>
    <dbReference type="NCBI Taxonomy" id="504800"/>
    <lineage>
        <taxon>Bacteria</taxon>
        <taxon>Bacillati</taxon>
        <taxon>Actinomycetota</taxon>
        <taxon>Actinomycetes</taxon>
        <taxon>Geodermatophilales</taxon>
        <taxon>Geodermatophilaceae</taxon>
        <taxon>Geodermatophilus</taxon>
    </lineage>
</organism>
<dbReference type="InterPro" id="IPR004360">
    <property type="entry name" value="Glyas_Fos-R_dOase_dom"/>
</dbReference>
<accession>A0A1I4G317</accession>
<dbReference type="Pfam" id="PF00903">
    <property type="entry name" value="Glyoxalase"/>
    <property type="match status" value="1"/>
</dbReference>
<dbReference type="InterPro" id="IPR029068">
    <property type="entry name" value="Glyas_Bleomycin-R_OHBP_Dase"/>
</dbReference>
<dbReference type="EMBL" id="FOSW01000008">
    <property type="protein sequence ID" value="SFL24495.1"/>
    <property type="molecule type" value="Genomic_DNA"/>
</dbReference>